<dbReference type="Gene3D" id="1.10.10.370">
    <property type="entry name" value="DsrC-like protein, C-terminal domain"/>
    <property type="match status" value="1"/>
</dbReference>
<evidence type="ECO:0000256" key="3">
    <source>
        <dbReference type="ARBA" id="ARBA00022490"/>
    </source>
</evidence>
<comment type="subcellular location">
    <subcellularLocation>
        <location evidence="1">Cytoplasm</location>
    </subcellularLocation>
</comment>
<dbReference type="PANTHER" id="PTHR37010:SF1">
    <property type="entry name" value="SULFURTRANSFERASE TUSE"/>
    <property type="match status" value="1"/>
</dbReference>
<feature type="region of interest" description="Disordered" evidence="4">
    <location>
        <begin position="1"/>
        <end position="43"/>
    </location>
</feature>
<gene>
    <name evidence="5" type="primary">tusE</name>
    <name evidence="5" type="ORF">DZC52_09635</name>
</gene>
<name>A0A3E1K7T5_9GAMM</name>
<comment type="similarity">
    <text evidence="2">Belongs to the DsrC/TusE family.</text>
</comment>
<dbReference type="EMBL" id="QUZK01000038">
    <property type="protein sequence ID" value="RFF30067.1"/>
    <property type="molecule type" value="Genomic_DNA"/>
</dbReference>
<dbReference type="InterPro" id="IPR043163">
    <property type="entry name" value="DsrC-like_N"/>
</dbReference>
<evidence type="ECO:0000313" key="5">
    <source>
        <dbReference type="EMBL" id="RFF30067.1"/>
    </source>
</evidence>
<dbReference type="GO" id="GO:0005737">
    <property type="term" value="C:cytoplasm"/>
    <property type="evidence" value="ECO:0007669"/>
    <property type="project" value="UniProtKB-SubCell"/>
</dbReference>
<evidence type="ECO:0000256" key="4">
    <source>
        <dbReference type="SAM" id="MobiDB-lite"/>
    </source>
</evidence>
<dbReference type="AlphaFoldDB" id="A0A3E1K7T5"/>
<comment type="caution">
    <text evidence="5">The sequence shown here is derived from an EMBL/GenBank/DDBJ whole genome shotgun (WGS) entry which is preliminary data.</text>
</comment>
<dbReference type="SUPFAM" id="SSF69721">
    <property type="entry name" value="DsrC, the gamma subunit of dissimilatory sulfite reductase"/>
    <property type="match status" value="1"/>
</dbReference>
<reference evidence="5 6" key="1">
    <citation type="submission" date="2018-08" db="EMBL/GenBank/DDBJ databases">
        <title>Wenzhouxiangella salilacus sp. nov., a novel bacterium isolated from a saline lake in Xinjiang Province, China.</title>
        <authorList>
            <person name="Han S."/>
        </authorList>
    </citation>
    <scope>NUCLEOTIDE SEQUENCE [LARGE SCALE GENOMIC DNA]</scope>
    <source>
        <strain evidence="5 6">XDB06</strain>
    </source>
</reference>
<dbReference type="GO" id="GO:0097163">
    <property type="term" value="F:sulfur carrier activity"/>
    <property type="evidence" value="ECO:0007669"/>
    <property type="project" value="TreeGrafter"/>
</dbReference>
<dbReference type="NCBIfam" id="TIGR03342">
    <property type="entry name" value="dsrC_tusE_dsvC"/>
    <property type="match status" value="1"/>
</dbReference>
<dbReference type="Proteomes" id="UP000260351">
    <property type="component" value="Unassembled WGS sequence"/>
</dbReference>
<keyword evidence="3" id="KW-0963">Cytoplasm</keyword>
<dbReference type="InterPro" id="IPR007453">
    <property type="entry name" value="DsrC/TusE"/>
</dbReference>
<proteinExistence type="inferred from homology"/>
<organism evidence="5 6">
    <name type="scientific">Wenzhouxiangella sediminis</name>
    <dbReference type="NCBI Taxonomy" id="1792836"/>
    <lineage>
        <taxon>Bacteria</taxon>
        <taxon>Pseudomonadati</taxon>
        <taxon>Pseudomonadota</taxon>
        <taxon>Gammaproteobacteria</taxon>
        <taxon>Chromatiales</taxon>
        <taxon>Wenzhouxiangellaceae</taxon>
        <taxon>Wenzhouxiangella</taxon>
    </lineage>
</organism>
<dbReference type="GO" id="GO:0002143">
    <property type="term" value="P:tRNA wobble position uridine thiolation"/>
    <property type="evidence" value="ECO:0007669"/>
    <property type="project" value="TreeGrafter"/>
</dbReference>
<evidence type="ECO:0000256" key="1">
    <source>
        <dbReference type="ARBA" id="ARBA00004496"/>
    </source>
</evidence>
<sequence>MGDRRRGSARGTGQPRDARAGARRRHPRSRDAGRLRGGRAGAPRAGAIRALAAALGFRAGRGSRARLGRGPASGRRVGHRRRSLRECLPPCGRSAETVNDATRQLFVDGRPVSLDADGFLVDSGQWFPEVAEALAERDGVRLGEAHWWLIEFVRDYQARYGNPPLMRVVVAEYPKRHPDSRGSRELYRLFPEGPVREACRYGGLPKPDWCI</sequence>
<dbReference type="Gene3D" id="3.30.1420.10">
    <property type="match status" value="1"/>
</dbReference>
<dbReference type="PANTHER" id="PTHR37010">
    <property type="entry name" value="SULFURTRANSFERASE TUSE"/>
    <property type="match status" value="1"/>
</dbReference>
<dbReference type="InterPro" id="IPR025526">
    <property type="entry name" value="DsrC-like_dom_sf"/>
</dbReference>
<accession>A0A3E1K7T5</accession>
<protein>
    <submittedName>
        <fullName evidence="5">TusE/DsrC/DsvC family sulfur relay protein</fullName>
    </submittedName>
</protein>
<dbReference type="InterPro" id="IPR042072">
    <property type="entry name" value="DsrC-like_C"/>
</dbReference>
<evidence type="ECO:0000313" key="6">
    <source>
        <dbReference type="Proteomes" id="UP000260351"/>
    </source>
</evidence>
<dbReference type="OrthoDB" id="9786347at2"/>
<dbReference type="Pfam" id="PF04358">
    <property type="entry name" value="DsrC"/>
    <property type="match status" value="1"/>
</dbReference>
<keyword evidence="6" id="KW-1185">Reference proteome</keyword>
<evidence type="ECO:0000256" key="2">
    <source>
        <dbReference type="ARBA" id="ARBA00005718"/>
    </source>
</evidence>